<sequence>MERPRLSRYRHRRRTVDPSTSIPFSPKQKARRPPIAACVRACPGEEAAPAIYNVLRGPMSRQVVMSEEKENPNLSADGIHVLLSSLDTVRSTWFQV</sequence>
<proteinExistence type="predicted"/>
<dbReference type="WBParaSite" id="L893_g3713.t1">
    <property type="protein sequence ID" value="L893_g3713.t1"/>
    <property type="gene ID" value="L893_g3713"/>
</dbReference>
<feature type="compositionally biased region" description="Basic residues" evidence="1">
    <location>
        <begin position="1"/>
        <end position="14"/>
    </location>
</feature>
<feature type="region of interest" description="Disordered" evidence="1">
    <location>
        <begin position="1"/>
        <end position="30"/>
    </location>
</feature>
<name>A0A1I8A9U1_9BILA</name>
<keyword evidence="2" id="KW-1185">Reference proteome</keyword>
<evidence type="ECO:0000256" key="1">
    <source>
        <dbReference type="SAM" id="MobiDB-lite"/>
    </source>
</evidence>
<protein>
    <submittedName>
        <fullName evidence="3">Uncharacterized protein</fullName>
    </submittedName>
</protein>
<evidence type="ECO:0000313" key="2">
    <source>
        <dbReference type="Proteomes" id="UP000095287"/>
    </source>
</evidence>
<organism evidence="2 3">
    <name type="scientific">Steinernema glaseri</name>
    <dbReference type="NCBI Taxonomy" id="37863"/>
    <lineage>
        <taxon>Eukaryota</taxon>
        <taxon>Metazoa</taxon>
        <taxon>Ecdysozoa</taxon>
        <taxon>Nematoda</taxon>
        <taxon>Chromadorea</taxon>
        <taxon>Rhabditida</taxon>
        <taxon>Tylenchina</taxon>
        <taxon>Panagrolaimomorpha</taxon>
        <taxon>Strongyloidoidea</taxon>
        <taxon>Steinernematidae</taxon>
        <taxon>Steinernema</taxon>
    </lineage>
</organism>
<accession>A0A1I8A9U1</accession>
<evidence type="ECO:0000313" key="3">
    <source>
        <dbReference type="WBParaSite" id="L893_g3713.t1"/>
    </source>
</evidence>
<dbReference type="AlphaFoldDB" id="A0A1I8A9U1"/>
<dbReference type="Proteomes" id="UP000095287">
    <property type="component" value="Unplaced"/>
</dbReference>
<reference evidence="3" key="1">
    <citation type="submission" date="2016-11" db="UniProtKB">
        <authorList>
            <consortium name="WormBaseParasite"/>
        </authorList>
    </citation>
    <scope>IDENTIFICATION</scope>
</reference>